<feature type="transmembrane region" description="Helical" evidence="2">
    <location>
        <begin position="286"/>
        <end position="303"/>
    </location>
</feature>
<feature type="transmembrane region" description="Helical" evidence="2">
    <location>
        <begin position="12"/>
        <end position="37"/>
    </location>
</feature>
<feature type="region of interest" description="Disordered" evidence="1">
    <location>
        <begin position="327"/>
        <end position="401"/>
    </location>
</feature>
<evidence type="ECO:0000256" key="2">
    <source>
        <dbReference type="SAM" id="Phobius"/>
    </source>
</evidence>
<keyword evidence="2" id="KW-0812">Transmembrane</keyword>
<feature type="transmembrane region" description="Helical" evidence="2">
    <location>
        <begin position="260"/>
        <end position="280"/>
    </location>
</feature>
<reference evidence="3" key="1">
    <citation type="submission" date="2022-01" db="EMBL/GenBank/DDBJ databases">
        <title>Microbacterium eymi and Microbacterium rhizovicinus sp. nov., isolated from the rhizospheric soil of Elymus tsukushiensis, a plant native to the Dokdo Islands, Republic of Korea.</title>
        <authorList>
            <person name="Hwang Y.J."/>
        </authorList>
    </citation>
    <scope>NUCLEOTIDE SEQUENCE</scope>
    <source>
        <strain evidence="3">KUDC0405</strain>
    </source>
</reference>
<proteinExistence type="predicted"/>
<sequence length="401" mass="41668">MLGLLSLRDSSTQAATVVTVLAGSALTLGFAAAPLIGGATDPLDPRRFTVLGMSAGPLAAVLGLAGLVSVPIAAVTALGVCIVLLWQGQGVPWPVGTISVILSILICSLLARVCMALAALFLRERRSRELTGLFVLALLVVVVPVGVFLASLQWGGHIPVQLVQAADILGDTPIGAAWAVPARWADDPRGAVLSLVVALATVLCLAAGWAALVHRVLHVVERPAVARGHGGLGWFAVTPGTPSGAIAARSLLYWLSDRRYLVNILIIPVAGVLSMVPLLIVGVPLGMAVLLPVPIMALFLGWLPHNDLAYDSTAVWLAHRLGRAGSGGSVGTPGPGPGDRRAAAGGDRTGRHRAARAVVDAPGHDRRLHQPVPRRPRTVQRRLGRRPVPGHPARRQPVPPA</sequence>
<keyword evidence="4" id="KW-1185">Reference proteome</keyword>
<gene>
    <name evidence="3" type="ORF">L2X98_19165</name>
</gene>
<dbReference type="EMBL" id="CP091139">
    <property type="protein sequence ID" value="UUT35494.1"/>
    <property type="molecule type" value="Genomic_DNA"/>
</dbReference>
<protein>
    <submittedName>
        <fullName evidence="3">Uncharacterized protein</fullName>
    </submittedName>
</protein>
<accession>A0ABY5NK04</accession>
<evidence type="ECO:0000313" key="4">
    <source>
        <dbReference type="Proteomes" id="UP001054811"/>
    </source>
</evidence>
<evidence type="ECO:0000313" key="3">
    <source>
        <dbReference type="EMBL" id="UUT35494.1"/>
    </source>
</evidence>
<feature type="transmembrane region" description="Helical" evidence="2">
    <location>
        <begin position="98"/>
        <end position="121"/>
    </location>
</feature>
<dbReference type="Proteomes" id="UP001054811">
    <property type="component" value="Chromosome"/>
</dbReference>
<feature type="transmembrane region" description="Helical" evidence="2">
    <location>
        <begin position="191"/>
        <end position="212"/>
    </location>
</feature>
<keyword evidence="2" id="KW-1133">Transmembrane helix</keyword>
<feature type="transmembrane region" description="Helical" evidence="2">
    <location>
        <begin position="58"/>
        <end position="86"/>
    </location>
</feature>
<evidence type="ECO:0000256" key="1">
    <source>
        <dbReference type="SAM" id="MobiDB-lite"/>
    </source>
</evidence>
<dbReference type="RefSeq" id="WP_259612100.1">
    <property type="nucleotide sequence ID" value="NZ_CP091139.2"/>
</dbReference>
<keyword evidence="2" id="KW-0472">Membrane</keyword>
<feature type="compositionally biased region" description="Basic residues" evidence="1">
    <location>
        <begin position="366"/>
        <end position="385"/>
    </location>
</feature>
<feature type="transmembrane region" description="Helical" evidence="2">
    <location>
        <begin position="133"/>
        <end position="154"/>
    </location>
</feature>
<organism evidence="3 4">
    <name type="scientific">Microbacterium elymi</name>
    <dbReference type="NCBI Taxonomy" id="2909587"/>
    <lineage>
        <taxon>Bacteria</taxon>
        <taxon>Bacillati</taxon>
        <taxon>Actinomycetota</taxon>
        <taxon>Actinomycetes</taxon>
        <taxon>Micrococcales</taxon>
        <taxon>Microbacteriaceae</taxon>
        <taxon>Microbacterium</taxon>
    </lineage>
</organism>
<name>A0ABY5NK04_9MICO</name>